<keyword evidence="2" id="KW-1185">Reference proteome</keyword>
<accession>A0ACB5TU33</accession>
<gene>
    <name evidence="1" type="ORF">Cboi01_000380400</name>
</gene>
<organism evidence="1 2">
    <name type="scientific">Candida boidinii</name>
    <name type="common">Yeast</name>
    <dbReference type="NCBI Taxonomy" id="5477"/>
    <lineage>
        <taxon>Eukaryota</taxon>
        <taxon>Fungi</taxon>
        <taxon>Dikarya</taxon>
        <taxon>Ascomycota</taxon>
        <taxon>Saccharomycotina</taxon>
        <taxon>Pichiomycetes</taxon>
        <taxon>Pichiales</taxon>
        <taxon>Pichiaceae</taxon>
        <taxon>Ogataea</taxon>
        <taxon>Ogataea/Candida clade</taxon>
    </lineage>
</organism>
<evidence type="ECO:0000313" key="2">
    <source>
        <dbReference type="Proteomes" id="UP001165101"/>
    </source>
</evidence>
<reference evidence="1" key="1">
    <citation type="submission" date="2023-04" db="EMBL/GenBank/DDBJ databases">
        <title>Candida boidinii NBRC 1967.</title>
        <authorList>
            <person name="Ichikawa N."/>
            <person name="Sato H."/>
            <person name="Tonouchi N."/>
        </authorList>
    </citation>
    <scope>NUCLEOTIDE SEQUENCE</scope>
    <source>
        <strain evidence="1">NBRC 1967</strain>
    </source>
</reference>
<name>A0ACB5TU33_CANBO</name>
<evidence type="ECO:0000313" key="1">
    <source>
        <dbReference type="EMBL" id="GME95202.1"/>
    </source>
</evidence>
<protein>
    <submittedName>
        <fullName evidence="1">Unnamed protein product</fullName>
    </submittedName>
</protein>
<dbReference type="EMBL" id="BSXV01002220">
    <property type="protein sequence ID" value="GME95202.1"/>
    <property type="molecule type" value="Genomic_DNA"/>
</dbReference>
<comment type="caution">
    <text evidence="1">The sequence shown here is derived from an EMBL/GenBank/DDBJ whole genome shotgun (WGS) entry which is preliminary data.</text>
</comment>
<proteinExistence type="predicted"/>
<sequence length="697" mass="78059">MVLVIHVWRNFGILILFTLGFLCLNVFFSEVYHPVEVSGDVLVFIDGGHIPKFEDIDDDVEVDETAKPIVKATGNEDLEAQAVSSSSSTSNKQTNSSVIPTTVNTKSVNVKLGSDDIFTWQNLDYVIQYDGSDRKLLDNVQGFVKPGTLTALMGESGAGKTTLLNALSRRTEIGIITGDMLVNGSPVDASFKRKTGYVQQQDVHVTELTVRESLIFAARLRRPTTVSDDEKISYVDEIIQILEMYDYKDAIVGVPGYGLNVEQRKKLSIATELVAKPELLLFLDEPTSGLDSQSSWAIVQVLRNLAEAGQAILCTIHQPSATLFECFDSLLLLKVGGQTVYFGDIGPNSEVVLNYFENQGARKCQSNENPAEYILEVIGAGATAVVNENWNEIWLNSKNYQNVCTEIDELLKNNSLKSYDGANNSPDTDKSLTSSYATSYSYQLRYVILRGALQLNRDLVHQISRTAYLLSHGLIVGFSFWNVKHTIIGMQNLMFANLFAVVSIFPLAATAQSVAIKGREIYETREYKSNTFHWSILFISQYINELPSLIINFTLFFVTWYFPIQLDNSTSRAGFWWFTIAFVVQFWFLSFALALAYIAPNVASASILFSFLGTVCMIFSGIFQPASLLPGFWKFMWRTSPITYILEMALSTVLHNREVHCSDVELAYFPPPQGMTCGEYLTDFFQVNPGYYWYELG</sequence>
<dbReference type="Proteomes" id="UP001165101">
    <property type="component" value="Unassembled WGS sequence"/>
</dbReference>